<feature type="region of interest" description="Disordered" evidence="8">
    <location>
        <begin position="248"/>
        <end position="272"/>
    </location>
</feature>
<keyword evidence="4 7" id="KW-0863">Zinc-finger</keyword>
<dbReference type="SUPFAM" id="SSF57667">
    <property type="entry name" value="beta-beta-alpha zinc fingers"/>
    <property type="match status" value="1"/>
</dbReference>
<feature type="region of interest" description="Disordered" evidence="8">
    <location>
        <begin position="91"/>
        <end position="117"/>
    </location>
</feature>
<proteinExistence type="predicted"/>
<evidence type="ECO:0000313" key="10">
    <source>
        <dbReference type="Proteomes" id="UP000887575"/>
    </source>
</evidence>
<evidence type="ECO:0000256" key="5">
    <source>
        <dbReference type="ARBA" id="ARBA00022833"/>
    </source>
</evidence>
<comment type="subcellular location">
    <subcellularLocation>
        <location evidence="1">Nucleus</location>
    </subcellularLocation>
</comment>
<feature type="domain" description="C2H2-type" evidence="9">
    <location>
        <begin position="209"/>
        <end position="239"/>
    </location>
</feature>
<keyword evidence="2" id="KW-0479">Metal-binding</keyword>
<dbReference type="GO" id="GO:0008270">
    <property type="term" value="F:zinc ion binding"/>
    <property type="evidence" value="ECO:0007669"/>
    <property type="project" value="UniProtKB-KW"/>
</dbReference>
<feature type="compositionally biased region" description="Basic and acidic residues" evidence="8">
    <location>
        <begin position="105"/>
        <end position="117"/>
    </location>
</feature>
<dbReference type="InterPro" id="IPR013087">
    <property type="entry name" value="Znf_C2H2_type"/>
</dbReference>
<keyword evidence="10" id="KW-1185">Reference proteome</keyword>
<dbReference type="PANTHER" id="PTHR45718:SF4">
    <property type="entry name" value="TRANSCRIPTIONAL ACTIVATOR CUBITUS INTERRUPTUS"/>
    <property type="match status" value="1"/>
</dbReference>
<dbReference type="Pfam" id="PF00096">
    <property type="entry name" value="zf-C2H2"/>
    <property type="match status" value="1"/>
</dbReference>
<dbReference type="AlphaFoldDB" id="A0AAF3J3D4"/>
<feature type="domain" description="C2H2-type" evidence="9">
    <location>
        <begin position="181"/>
        <end position="209"/>
    </location>
</feature>
<evidence type="ECO:0000256" key="1">
    <source>
        <dbReference type="ARBA" id="ARBA00004123"/>
    </source>
</evidence>
<feature type="compositionally biased region" description="Polar residues" evidence="8">
    <location>
        <begin position="1"/>
        <end position="10"/>
    </location>
</feature>
<evidence type="ECO:0000256" key="4">
    <source>
        <dbReference type="ARBA" id="ARBA00022771"/>
    </source>
</evidence>
<organism evidence="10 11">
    <name type="scientific">Mesorhabditis belari</name>
    <dbReference type="NCBI Taxonomy" id="2138241"/>
    <lineage>
        <taxon>Eukaryota</taxon>
        <taxon>Metazoa</taxon>
        <taxon>Ecdysozoa</taxon>
        <taxon>Nematoda</taxon>
        <taxon>Chromadorea</taxon>
        <taxon>Rhabditida</taxon>
        <taxon>Rhabditina</taxon>
        <taxon>Rhabditomorpha</taxon>
        <taxon>Rhabditoidea</taxon>
        <taxon>Rhabditidae</taxon>
        <taxon>Mesorhabditinae</taxon>
        <taxon>Mesorhabditis</taxon>
    </lineage>
</organism>
<sequence>MQKTQKSFDFTSPPPSNPSKPPMMQFGSNTTQSWRAAGRSLALLDYPTCALDLMDEPLRPCLLKNFFTECANISFSACLLVFSNLLPRPIHRSDDRRGRGSPRRAQREPPEGRSSRDVAFRKRSMICKWGACRKAVKTKERLIAHVKTVHFDPLAQFKPRPDSYNCEWRSCRGKRSFQVPYRCKDCNQEFRSTNDRAKHMKGVHRKEKRQCGYQGCKKAYSAMSSLRKHVEKVHGTEVWEIFKKKDCGSKDRESSHGPDSGGHLPENPGLTETVEMYDPSYELNREGESNVANANEGPINGPELSGYLTADVEKEGKLDVHQFVNGMSEEAKIQLQKVSALLTQPNLSDETLLEKIAQFYVKIPIEIRKEFEKNWHNLVEDKR</sequence>
<dbReference type="WBParaSite" id="MBELARI_LOCUS13677">
    <property type="protein sequence ID" value="MBELARI_LOCUS13677"/>
    <property type="gene ID" value="MBELARI_LOCUS13677"/>
</dbReference>
<dbReference type="PANTHER" id="PTHR45718">
    <property type="entry name" value="TRANSCRIPTIONAL ACTIVATOR CUBITUS INTERRUPTUS"/>
    <property type="match status" value="1"/>
</dbReference>
<dbReference type="PROSITE" id="PS50157">
    <property type="entry name" value="ZINC_FINGER_C2H2_2"/>
    <property type="match status" value="2"/>
</dbReference>
<keyword evidence="3" id="KW-0677">Repeat</keyword>
<keyword evidence="6" id="KW-0539">Nucleus</keyword>
<dbReference type="GO" id="GO:0000981">
    <property type="term" value="F:DNA-binding transcription factor activity, RNA polymerase II-specific"/>
    <property type="evidence" value="ECO:0007669"/>
    <property type="project" value="TreeGrafter"/>
</dbReference>
<evidence type="ECO:0000256" key="8">
    <source>
        <dbReference type="SAM" id="MobiDB-lite"/>
    </source>
</evidence>
<accession>A0AAF3J3D4</accession>
<evidence type="ECO:0000256" key="2">
    <source>
        <dbReference type="ARBA" id="ARBA00022723"/>
    </source>
</evidence>
<dbReference type="SMART" id="SM00355">
    <property type="entry name" value="ZnF_C2H2"/>
    <property type="match status" value="3"/>
</dbReference>
<evidence type="ECO:0000256" key="7">
    <source>
        <dbReference type="PROSITE-ProRule" id="PRU00042"/>
    </source>
</evidence>
<evidence type="ECO:0000259" key="9">
    <source>
        <dbReference type="PROSITE" id="PS50157"/>
    </source>
</evidence>
<keyword evidence="5" id="KW-0862">Zinc</keyword>
<evidence type="ECO:0000313" key="11">
    <source>
        <dbReference type="WBParaSite" id="MBELARI_LOCUS13677"/>
    </source>
</evidence>
<evidence type="ECO:0000256" key="6">
    <source>
        <dbReference type="ARBA" id="ARBA00023242"/>
    </source>
</evidence>
<dbReference type="InterPro" id="IPR043359">
    <property type="entry name" value="GLI-like"/>
</dbReference>
<feature type="region of interest" description="Disordered" evidence="8">
    <location>
        <begin position="1"/>
        <end position="31"/>
    </location>
</feature>
<feature type="compositionally biased region" description="Pro residues" evidence="8">
    <location>
        <begin position="12"/>
        <end position="21"/>
    </location>
</feature>
<dbReference type="GO" id="GO:0000978">
    <property type="term" value="F:RNA polymerase II cis-regulatory region sequence-specific DNA binding"/>
    <property type="evidence" value="ECO:0007669"/>
    <property type="project" value="TreeGrafter"/>
</dbReference>
<protein>
    <recommendedName>
        <fullName evidence="9">C2H2-type domain-containing protein</fullName>
    </recommendedName>
</protein>
<evidence type="ECO:0000256" key="3">
    <source>
        <dbReference type="ARBA" id="ARBA00022737"/>
    </source>
</evidence>
<reference evidence="11" key="1">
    <citation type="submission" date="2024-02" db="UniProtKB">
        <authorList>
            <consortium name="WormBaseParasite"/>
        </authorList>
    </citation>
    <scope>IDENTIFICATION</scope>
</reference>
<dbReference type="PROSITE" id="PS00028">
    <property type="entry name" value="ZINC_FINGER_C2H2_1"/>
    <property type="match status" value="3"/>
</dbReference>
<dbReference type="InterPro" id="IPR036236">
    <property type="entry name" value="Znf_C2H2_sf"/>
</dbReference>
<dbReference type="GO" id="GO:0005634">
    <property type="term" value="C:nucleus"/>
    <property type="evidence" value="ECO:0007669"/>
    <property type="project" value="UniProtKB-SubCell"/>
</dbReference>
<dbReference type="Proteomes" id="UP000887575">
    <property type="component" value="Unassembled WGS sequence"/>
</dbReference>
<dbReference type="Gene3D" id="3.30.160.60">
    <property type="entry name" value="Classic Zinc Finger"/>
    <property type="match status" value="2"/>
</dbReference>
<name>A0AAF3J3D4_9BILA</name>